<dbReference type="Proteomes" id="UP000030752">
    <property type="component" value="Unassembled WGS sequence"/>
</dbReference>
<gene>
    <name evidence="1" type="ORF">HMPREF1541_02675</name>
</gene>
<dbReference type="InParanoid" id="W2S486"/>
<keyword evidence="2" id="KW-1185">Reference proteome</keyword>
<dbReference type="OrthoDB" id="2529286at2759"/>
<reference evidence="1 2" key="1">
    <citation type="submission" date="2013-03" db="EMBL/GenBank/DDBJ databases">
        <title>The Genome Sequence of Phialophora europaea CBS 101466.</title>
        <authorList>
            <consortium name="The Broad Institute Genomics Platform"/>
            <person name="Cuomo C."/>
            <person name="de Hoog S."/>
            <person name="Gorbushina A."/>
            <person name="Walker B."/>
            <person name="Young S.K."/>
            <person name="Zeng Q."/>
            <person name="Gargeya S."/>
            <person name="Fitzgerald M."/>
            <person name="Haas B."/>
            <person name="Abouelleil A."/>
            <person name="Allen A.W."/>
            <person name="Alvarado L."/>
            <person name="Arachchi H.M."/>
            <person name="Berlin A.M."/>
            <person name="Chapman S.B."/>
            <person name="Gainer-Dewar J."/>
            <person name="Goldberg J."/>
            <person name="Griggs A."/>
            <person name="Gujja S."/>
            <person name="Hansen M."/>
            <person name="Howarth C."/>
            <person name="Imamovic A."/>
            <person name="Ireland A."/>
            <person name="Larimer J."/>
            <person name="McCowan C."/>
            <person name="Murphy C."/>
            <person name="Pearson M."/>
            <person name="Poon T.W."/>
            <person name="Priest M."/>
            <person name="Roberts A."/>
            <person name="Saif S."/>
            <person name="Shea T."/>
            <person name="Sisk P."/>
            <person name="Sykes S."/>
            <person name="Wortman J."/>
            <person name="Nusbaum C."/>
            <person name="Birren B."/>
        </authorList>
    </citation>
    <scope>NUCLEOTIDE SEQUENCE [LARGE SCALE GENOMIC DNA]</scope>
    <source>
        <strain evidence="1 2">CBS 101466</strain>
    </source>
</reference>
<dbReference type="EMBL" id="KB822718">
    <property type="protein sequence ID" value="ETN43516.1"/>
    <property type="molecule type" value="Genomic_DNA"/>
</dbReference>
<dbReference type="PANTHER" id="PTHR14614">
    <property type="entry name" value="HEPATOCELLULAR CARCINOMA-ASSOCIATED ANTIGEN"/>
    <property type="match status" value="1"/>
</dbReference>
<dbReference type="PANTHER" id="PTHR14614:SF109">
    <property type="entry name" value="RIBOSOMAL LYSINE N-METHYLTRANSFERASE 5"/>
    <property type="match status" value="1"/>
</dbReference>
<dbReference type="InterPro" id="IPR019410">
    <property type="entry name" value="Methyltransf_16"/>
</dbReference>
<evidence type="ECO:0000313" key="2">
    <source>
        <dbReference type="Proteomes" id="UP000030752"/>
    </source>
</evidence>
<evidence type="ECO:0000313" key="1">
    <source>
        <dbReference type="EMBL" id="ETN43516.1"/>
    </source>
</evidence>
<dbReference type="eggNOG" id="KOG1018">
    <property type="taxonomic scope" value="Eukaryota"/>
</dbReference>
<accession>W2S486</accession>
<organism evidence="1 2">
    <name type="scientific">Cyphellophora europaea (strain CBS 101466)</name>
    <name type="common">Phialophora europaea</name>
    <dbReference type="NCBI Taxonomy" id="1220924"/>
    <lineage>
        <taxon>Eukaryota</taxon>
        <taxon>Fungi</taxon>
        <taxon>Dikarya</taxon>
        <taxon>Ascomycota</taxon>
        <taxon>Pezizomycotina</taxon>
        <taxon>Eurotiomycetes</taxon>
        <taxon>Chaetothyriomycetidae</taxon>
        <taxon>Chaetothyriales</taxon>
        <taxon>Cyphellophoraceae</taxon>
        <taxon>Cyphellophora</taxon>
    </lineage>
</organism>
<dbReference type="GO" id="GO:0008757">
    <property type="term" value="F:S-adenosylmethionine-dependent methyltransferase activity"/>
    <property type="evidence" value="ECO:0007669"/>
    <property type="project" value="UniProtKB-ARBA"/>
</dbReference>
<dbReference type="STRING" id="1220924.W2S486"/>
<proteinExistence type="predicted"/>
<dbReference type="VEuPathDB" id="FungiDB:HMPREF1541_02675"/>
<dbReference type="InterPro" id="IPR029063">
    <property type="entry name" value="SAM-dependent_MTases_sf"/>
</dbReference>
<dbReference type="Gene3D" id="3.40.50.150">
    <property type="entry name" value="Vaccinia Virus protein VP39"/>
    <property type="match status" value="1"/>
</dbReference>
<dbReference type="GO" id="GO:0032991">
    <property type="term" value="C:protein-containing complex"/>
    <property type="evidence" value="ECO:0007669"/>
    <property type="project" value="TreeGrafter"/>
</dbReference>
<protein>
    <submittedName>
        <fullName evidence="1">Uncharacterized protein</fullName>
    </submittedName>
</protein>
<dbReference type="Pfam" id="PF10294">
    <property type="entry name" value="Methyltransf_16"/>
    <property type="match status" value="1"/>
</dbReference>
<name>W2S486_CYPE1</name>
<dbReference type="HOGENOM" id="CLU_051532_1_1_1"/>
<dbReference type="FunCoup" id="W2S486">
    <property type="interactions" value="10"/>
</dbReference>
<dbReference type="AlphaFoldDB" id="W2S486"/>
<dbReference type="GO" id="GO:0005829">
    <property type="term" value="C:cytosol"/>
    <property type="evidence" value="ECO:0007669"/>
    <property type="project" value="TreeGrafter"/>
</dbReference>
<dbReference type="GeneID" id="19970014"/>
<sequence>MVETVSIAAFISWLGDPIEDASEETFFLFSESLPSNNLGFIDSRAQELDLDVAGQSITLKQSPGLLNSQRDTGTTGAVLWKITPLVAAWLASSVSALHRAGVLRANSIVVELGCGITGLIGILVAPSISSYVLTDQTYIMKTLRENITANASTPGEQRRKGTRHVLARPSTVPLDWETDTPSLDGLGLQTDQMIDLVIVCDCVYNEYLIKPLVVTLEDISRLNRDGYSTTILIAQQLRSETIFEQFLAALMASFAVWRLRDEDLPENLQMGSGYAVHLALPKPKP</sequence>
<dbReference type="RefSeq" id="XP_008715252.1">
    <property type="nucleotide sequence ID" value="XM_008717030.1"/>
</dbReference>